<dbReference type="GO" id="GO:0022857">
    <property type="term" value="F:transmembrane transporter activity"/>
    <property type="evidence" value="ECO:0007669"/>
    <property type="project" value="InterPro"/>
</dbReference>
<evidence type="ECO:0000256" key="2">
    <source>
        <dbReference type="ARBA" id="ARBA00005811"/>
    </source>
</evidence>
<dbReference type="Pfam" id="PF02472">
    <property type="entry name" value="ExbD"/>
    <property type="match status" value="1"/>
</dbReference>
<evidence type="ECO:0000256" key="4">
    <source>
        <dbReference type="ARBA" id="ARBA00022692"/>
    </source>
</evidence>
<comment type="subcellular location">
    <subcellularLocation>
        <location evidence="1">Cell membrane</location>
        <topology evidence="1">Single-pass membrane protein</topology>
    </subcellularLocation>
    <subcellularLocation>
        <location evidence="7">Cell membrane</location>
        <topology evidence="7">Single-pass type II membrane protein</topology>
    </subcellularLocation>
</comment>
<dbReference type="OrthoDB" id="9810103at2"/>
<keyword evidence="5 8" id="KW-1133">Transmembrane helix</keyword>
<evidence type="ECO:0000256" key="7">
    <source>
        <dbReference type="RuleBase" id="RU003879"/>
    </source>
</evidence>
<sequence length="155" mass="17383">MAKFTRSGEKETPAISTASLPDIIFMLLFFFMVSTTMKDSDPVVTVRPVSAKEVTQLERKELVTNISIGKPIEKFQKVFGKEDRVELNGSIRNIQDIPSFIANQRAEIAEAEQNKMIVSLKIDKKSKMGIVTAVKQELRKASALKISYSALPKYE</sequence>
<dbReference type="GO" id="GO:0005886">
    <property type="term" value="C:plasma membrane"/>
    <property type="evidence" value="ECO:0007669"/>
    <property type="project" value="UniProtKB-SubCell"/>
</dbReference>
<evidence type="ECO:0000313" key="10">
    <source>
        <dbReference type="Proteomes" id="UP000251835"/>
    </source>
</evidence>
<dbReference type="RefSeq" id="WP_116496131.1">
    <property type="nucleotide sequence ID" value="NZ_QENZ01000003.1"/>
</dbReference>
<evidence type="ECO:0000256" key="1">
    <source>
        <dbReference type="ARBA" id="ARBA00004162"/>
    </source>
</evidence>
<evidence type="ECO:0000256" key="5">
    <source>
        <dbReference type="ARBA" id="ARBA00022989"/>
    </source>
</evidence>
<evidence type="ECO:0000313" key="9">
    <source>
        <dbReference type="EMBL" id="PVX52603.1"/>
    </source>
</evidence>
<gene>
    <name evidence="9" type="ORF">C7377_0932</name>
</gene>
<protein>
    <submittedName>
        <fullName evidence="9">Biopolymer transport protein ExbD</fullName>
    </submittedName>
</protein>
<feature type="transmembrane region" description="Helical" evidence="8">
    <location>
        <begin position="12"/>
        <end position="33"/>
    </location>
</feature>
<evidence type="ECO:0000256" key="8">
    <source>
        <dbReference type="SAM" id="Phobius"/>
    </source>
</evidence>
<keyword evidence="3" id="KW-1003">Cell membrane</keyword>
<evidence type="ECO:0000256" key="6">
    <source>
        <dbReference type="ARBA" id="ARBA00023136"/>
    </source>
</evidence>
<keyword evidence="7" id="KW-0813">Transport</keyword>
<comment type="similarity">
    <text evidence="2 7">Belongs to the ExbD/TolR family.</text>
</comment>
<proteinExistence type="inferred from homology"/>
<keyword evidence="4 7" id="KW-0812">Transmembrane</keyword>
<accession>A0A7L4US57</accession>
<keyword evidence="6 8" id="KW-0472">Membrane</keyword>
<keyword evidence="10" id="KW-1185">Reference proteome</keyword>
<dbReference type="AlphaFoldDB" id="A0A7L4US57"/>
<reference evidence="9 10" key="1">
    <citation type="submission" date="2018-05" db="EMBL/GenBank/DDBJ databases">
        <title>Genomic Encyclopedia of Type Strains, Phase IV (KMG-IV): sequencing the most valuable type-strain genomes for metagenomic binning, comparative biology and taxonomic classification.</title>
        <authorList>
            <person name="Goeker M."/>
        </authorList>
    </citation>
    <scope>NUCLEOTIDE SEQUENCE [LARGE SCALE GENOMIC DNA]</scope>
    <source>
        <strain evidence="9 10">DSM 28579</strain>
    </source>
</reference>
<dbReference type="Proteomes" id="UP000251835">
    <property type="component" value="Unassembled WGS sequence"/>
</dbReference>
<name>A0A7L4US57_BALHA</name>
<comment type="caution">
    <text evidence="9">The sequence shown here is derived from an EMBL/GenBank/DDBJ whole genome shotgun (WGS) entry which is preliminary data.</text>
</comment>
<dbReference type="GO" id="GO:0015031">
    <property type="term" value="P:protein transport"/>
    <property type="evidence" value="ECO:0007669"/>
    <property type="project" value="UniProtKB-KW"/>
</dbReference>
<dbReference type="EMBL" id="QENZ01000003">
    <property type="protein sequence ID" value="PVX52603.1"/>
    <property type="molecule type" value="Genomic_DNA"/>
</dbReference>
<dbReference type="InterPro" id="IPR003400">
    <property type="entry name" value="ExbD"/>
</dbReference>
<organism evidence="9 10">
    <name type="scientific">Balneicella halophila</name>
    <dbReference type="NCBI Taxonomy" id="1537566"/>
    <lineage>
        <taxon>Bacteria</taxon>
        <taxon>Pseudomonadati</taxon>
        <taxon>Bacteroidota</taxon>
        <taxon>Bacteroidia</taxon>
        <taxon>Bacteroidales</taxon>
        <taxon>Balneicellaceae</taxon>
        <taxon>Balneicella</taxon>
    </lineage>
</organism>
<keyword evidence="7" id="KW-0653">Protein transport</keyword>
<evidence type="ECO:0000256" key="3">
    <source>
        <dbReference type="ARBA" id="ARBA00022475"/>
    </source>
</evidence>